<keyword evidence="3" id="KW-0560">Oxidoreductase</keyword>
<dbReference type="SUPFAM" id="SSF53098">
    <property type="entry name" value="Ribonuclease H-like"/>
    <property type="match status" value="1"/>
</dbReference>
<dbReference type="PANTHER" id="PTHR22929:SF0">
    <property type="entry name" value="TRANSCRIPTION FACTOR TFIIIB COMPONENT B'' HOMOLOG"/>
    <property type="match status" value="1"/>
</dbReference>
<dbReference type="GO" id="GO:0015074">
    <property type="term" value="P:DNA integration"/>
    <property type="evidence" value="ECO:0007669"/>
    <property type="project" value="InterPro"/>
</dbReference>
<dbReference type="GO" id="GO:0006457">
    <property type="term" value="P:protein folding"/>
    <property type="evidence" value="ECO:0007669"/>
    <property type="project" value="UniProtKB-ARBA"/>
</dbReference>
<gene>
    <name evidence="3" type="ORF">E5676_scaffold790G00790</name>
</gene>
<dbReference type="Proteomes" id="UP000321947">
    <property type="component" value="Unassembled WGS sequence"/>
</dbReference>
<dbReference type="Pfam" id="PF02996">
    <property type="entry name" value="Prefoldin"/>
    <property type="match status" value="1"/>
</dbReference>
<dbReference type="Gene3D" id="1.10.10.60">
    <property type="entry name" value="Homeodomain-like"/>
    <property type="match status" value="1"/>
</dbReference>
<dbReference type="AlphaFoldDB" id="A0A5D3CTI0"/>
<dbReference type="InterPro" id="IPR009057">
    <property type="entry name" value="Homeodomain-like_sf"/>
</dbReference>
<dbReference type="InterPro" id="IPR001005">
    <property type="entry name" value="SANT/Myb"/>
</dbReference>
<dbReference type="Pfam" id="PF24626">
    <property type="entry name" value="SH3_Tf2-1"/>
    <property type="match status" value="1"/>
</dbReference>
<feature type="compositionally biased region" description="Acidic residues" evidence="1">
    <location>
        <begin position="577"/>
        <end position="589"/>
    </location>
</feature>
<dbReference type="Gene3D" id="3.30.420.10">
    <property type="entry name" value="Ribonuclease H-like superfamily/Ribonuclease H"/>
    <property type="match status" value="1"/>
</dbReference>
<feature type="compositionally biased region" description="Polar residues" evidence="1">
    <location>
        <begin position="271"/>
        <end position="281"/>
    </location>
</feature>
<dbReference type="SUPFAM" id="SSF46689">
    <property type="entry name" value="Homeodomain-like"/>
    <property type="match status" value="1"/>
</dbReference>
<feature type="compositionally biased region" description="Basic residues" evidence="1">
    <location>
        <begin position="295"/>
        <end position="304"/>
    </location>
</feature>
<dbReference type="Pfam" id="PF15963">
    <property type="entry name" value="Myb_DNA-bind_7"/>
    <property type="match status" value="1"/>
</dbReference>
<dbReference type="GO" id="GO:0070898">
    <property type="term" value="P:RNA polymerase III preinitiation complex assembly"/>
    <property type="evidence" value="ECO:0007669"/>
    <property type="project" value="TreeGrafter"/>
</dbReference>
<dbReference type="CDD" id="cd23157">
    <property type="entry name" value="Prefoldin_5"/>
    <property type="match status" value="1"/>
</dbReference>
<evidence type="ECO:0000259" key="2">
    <source>
        <dbReference type="PROSITE" id="PS50994"/>
    </source>
</evidence>
<feature type="compositionally biased region" description="Polar residues" evidence="1">
    <location>
        <begin position="319"/>
        <end position="329"/>
    </location>
</feature>
<dbReference type="EMBL" id="SSTD01008708">
    <property type="protein sequence ID" value="TYK15203.1"/>
    <property type="molecule type" value="Genomic_DNA"/>
</dbReference>
<feature type="compositionally biased region" description="Acidic residues" evidence="1">
    <location>
        <begin position="596"/>
        <end position="607"/>
    </location>
</feature>
<dbReference type="InterPro" id="IPR001584">
    <property type="entry name" value="Integrase_cat-core"/>
</dbReference>
<dbReference type="InterPro" id="IPR009053">
    <property type="entry name" value="Prefoldin"/>
</dbReference>
<dbReference type="GO" id="GO:0009409">
    <property type="term" value="P:response to cold"/>
    <property type="evidence" value="ECO:0007669"/>
    <property type="project" value="UniProtKB-ARBA"/>
</dbReference>
<dbReference type="SMART" id="SM00717">
    <property type="entry name" value="SANT"/>
    <property type="match status" value="1"/>
</dbReference>
<dbReference type="GO" id="GO:0004601">
    <property type="term" value="F:peroxidase activity"/>
    <property type="evidence" value="ECO:0007669"/>
    <property type="project" value="UniProtKB-KW"/>
</dbReference>
<protein>
    <submittedName>
        <fullName evidence="3">Peroxidase 64</fullName>
    </submittedName>
</protein>
<keyword evidence="3" id="KW-0575">Peroxidase</keyword>
<accession>A0A5D3CTI0</accession>
<proteinExistence type="predicted"/>
<dbReference type="NCBIfam" id="TIGR00293">
    <property type="entry name" value="prefoldin subunit alpha"/>
    <property type="match status" value="1"/>
</dbReference>
<dbReference type="PROSITE" id="PS50994">
    <property type="entry name" value="INTEGRASE"/>
    <property type="match status" value="1"/>
</dbReference>
<organism evidence="3 4">
    <name type="scientific">Cucumis melo var. makuwa</name>
    <name type="common">Oriental melon</name>
    <dbReference type="NCBI Taxonomy" id="1194695"/>
    <lineage>
        <taxon>Eukaryota</taxon>
        <taxon>Viridiplantae</taxon>
        <taxon>Streptophyta</taxon>
        <taxon>Embryophyta</taxon>
        <taxon>Tracheophyta</taxon>
        <taxon>Spermatophyta</taxon>
        <taxon>Magnoliopsida</taxon>
        <taxon>eudicotyledons</taxon>
        <taxon>Gunneridae</taxon>
        <taxon>Pentapetalae</taxon>
        <taxon>rosids</taxon>
        <taxon>fabids</taxon>
        <taxon>Cucurbitales</taxon>
        <taxon>Cucurbitaceae</taxon>
        <taxon>Benincaseae</taxon>
        <taxon>Cucumis</taxon>
    </lineage>
</organism>
<dbReference type="GO" id="GO:0001156">
    <property type="term" value="F:TFIIIC-class transcription factor complex binding"/>
    <property type="evidence" value="ECO:0007669"/>
    <property type="project" value="TreeGrafter"/>
</dbReference>
<dbReference type="InterPro" id="IPR036397">
    <property type="entry name" value="RNaseH_sf"/>
</dbReference>
<feature type="compositionally biased region" description="Basic and acidic residues" evidence="1">
    <location>
        <begin position="330"/>
        <end position="342"/>
    </location>
</feature>
<reference evidence="3 4" key="1">
    <citation type="submission" date="2019-08" db="EMBL/GenBank/DDBJ databases">
        <title>Draft genome sequences of two oriental melons (Cucumis melo L. var makuwa).</title>
        <authorList>
            <person name="Kwon S.-Y."/>
        </authorList>
    </citation>
    <scope>NUCLEOTIDE SEQUENCE [LARGE SCALE GENOMIC DNA]</scope>
    <source>
        <strain evidence="4">cv. Chang Bougi</strain>
        <tissue evidence="3">Leaf</tissue>
    </source>
</reference>
<sequence>MTHRIKKKEIWPETRKVIRSKAMASRKGGSGGGGEGVRSLELELEKMSVEQLRAFKEQTDMEVNLLHDSLNNIRTATSRLDIASAALHDLSLRPQGKRMLVPLTASLYVPGTLDEADKVLVDVGTGDFIEECGAVANVTMDTPSSVTTTPSERPACKYIPKPKMRTAGDTCTQISQPEISNMLPPSPQVISCDTSGVNEASIGTHSDGVLNDSSINFDGYAPVNQDTGTPVNVESFAFDSYGDILVDDFNLDDQDEMLREENRKNDEEGPSTESNISQQQKICPPVGEEMEHSKTSRRLGKKVSHHLDEPEDGVDDNRNFPNEPSSNSDMHGDGYNKNETLKGGRGKKTSTKSSKPSSENEKRTRKRKEVNKAVPDLQAEKRPKKFSHSTRRNRRQVNKVLLETPEDDIDFQKISFRDLIIYHEHKQKLEKKVASTRKSETNQRTDTFAEEIYNDGEENLASEQGKGTDDDEMPDVVDMTSAYFNYQSFMDKTPRTKWSKSDTERFYEAVRQFGTDFCMIQQLFPGKTRRQIKLKFKSEERHHPFRLSDAITNRAKDHSQFLLLIEQLQEKQESNLDELTENTGDEEQPELSPQTNEEEVEQPEGVEETGKEEFVGGEVHSPLKGGLGTTVKSIKPFESVVGSVYYRFGSKQLRAFKEQTDMEVNLLHDSLNNIRTATSRLDIASAALHDLSLRPQDFVEGLPKAAGFEVIFVVVDRLSKYAHFLPLKHPYSAKIVADLFVKEVVRLHGFPTSIVSDRDRVFLSNFWKEMFRLAGTKLNRSSAYHPQSDGQTEVVNRGVEMYLRCLCNDKHKEWIKWIAWAEYWYNTTFQRALGMTPFQVVYGRKPPPLLSYGTQVTSNATLDEQLRERDEMILSLREHLRLAQDQMKKHADKKRRDVAYEVGDRVFLKIRPYRQLSLRRKRNEKLSAKYFGPYKILERIGPVAYKLELPEGTLIHPIFHVSQLKKLVGEHIDVQPTVQQLDENLVWTTHPAEALDYRRNKAKE</sequence>
<feature type="region of interest" description="Disordered" evidence="1">
    <location>
        <begin position="577"/>
        <end position="611"/>
    </location>
</feature>
<dbReference type="GO" id="GO:0003676">
    <property type="term" value="F:nucleic acid binding"/>
    <property type="evidence" value="ECO:0007669"/>
    <property type="project" value="InterPro"/>
</dbReference>
<evidence type="ECO:0000256" key="1">
    <source>
        <dbReference type="SAM" id="MobiDB-lite"/>
    </source>
</evidence>
<dbReference type="SUPFAM" id="SSF46579">
    <property type="entry name" value="Prefoldin"/>
    <property type="match status" value="1"/>
</dbReference>
<dbReference type="PANTHER" id="PTHR22929">
    <property type="entry name" value="RNA POLYMERASE III TRANSCRIPTION INITIATION FACTOR B"/>
    <property type="match status" value="1"/>
</dbReference>
<feature type="domain" description="Integrase catalytic" evidence="2">
    <location>
        <begin position="685"/>
        <end position="845"/>
    </location>
</feature>
<dbReference type="InterPro" id="IPR056924">
    <property type="entry name" value="SH3_Tf2-1"/>
</dbReference>
<dbReference type="InterPro" id="IPR004127">
    <property type="entry name" value="Prefoldin_subunit_alpha"/>
</dbReference>
<evidence type="ECO:0000313" key="3">
    <source>
        <dbReference type="EMBL" id="TYK15203.1"/>
    </source>
</evidence>
<evidence type="ECO:0000313" key="4">
    <source>
        <dbReference type="Proteomes" id="UP000321947"/>
    </source>
</evidence>
<dbReference type="CDD" id="cd00167">
    <property type="entry name" value="SANT"/>
    <property type="match status" value="1"/>
</dbReference>
<feature type="region of interest" description="Disordered" evidence="1">
    <location>
        <begin position="260"/>
        <end position="393"/>
    </location>
</feature>
<dbReference type="Gene3D" id="1.10.287.370">
    <property type="match status" value="1"/>
</dbReference>
<name>A0A5D3CTI0_CUCMM</name>
<dbReference type="GO" id="GO:0000126">
    <property type="term" value="C:transcription factor TFIIIB complex"/>
    <property type="evidence" value="ECO:0007669"/>
    <property type="project" value="TreeGrafter"/>
</dbReference>
<dbReference type="InterPro" id="IPR039467">
    <property type="entry name" value="TFIIIB_B''_Myb"/>
</dbReference>
<feature type="compositionally biased region" description="Basic residues" evidence="1">
    <location>
        <begin position="382"/>
        <end position="393"/>
    </location>
</feature>
<dbReference type="InterPro" id="IPR012337">
    <property type="entry name" value="RNaseH-like_sf"/>
</dbReference>
<comment type="caution">
    <text evidence="3">The sequence shown here is derived from an EMBL/GenBank/DDBJ whole genome shotgun (WGS) entry which is preliminary data.</text>
</comment>